<dbReference type="Proteomes" id="UP000228503">
    <property type="component" value="Unassembled WGS sequence"/>
</dbReference>
<evidence type="ECO:0000313" key="2">
    <source>
        <dbReference type="EMBL" id="PIZ63926.1"/>
    </source>
</evidence>
<dbReference type="SUPFAM" id="SSF52402">
    <property type="entry name" value="Adenine nucleotide alpha hydrolases-like"/>
    <property type="match status" value="1"/>
</dbReference>
<gene>
    <name evidence="2" type="ORF">COY16_00555</name>
</gene>
<dbReference type="InterPro" id="IPR002500">
    <property type="entry name" value="PAPS_reduct_dom"/>
</dbReference>
<accession>A0A2M7U1I5</accession>
<dbReference type="PANTHER" id="PTHR43196">
    <property type="entry name" value="SULFATE ADENYLYLTRANSFERASE SUBUNIT 2"/>
    <property type="match status" value="1"/>
</dbReference>
<sequence length="181" mass="20761">MSDEKPKFTEERTKDCENLMRPEVRPLLELSLDEKVAKSKEIIKEALAKYPKMGLGFSGGTDSLVLLHLALPLIPKDMPIVFVNTQHEFPETYAFVEKVRKDWNIKNLITVKAEQDKLEEFIDKFGLKTPEFTTACCNYHKISPMMKVIGDLGLNAFFVGLRGVEHEERAKETFFSPRQNP</sequence>
<proteinExistence type="predicted"/>
<dbReference type="PANTHER" id="PTHR43196:SF2">
    <property type="entry name" value="PHOSPHOADENOSINE PHOSPHOSULFATE REDUCTASE"/>
    <property type="match status" value="1"/>
</dbReference>
<feature type="domain" description="Phosphoadenosine phosphosulphate reductase" evidence="1">
    <location>
        <begin position="56"/>
        <end position="179"/>
    </location>
</feature>
<comment type="caution">
    <text evidence="2">The sequence shown here is derived from an EMBL/GenBank/DDBJ whole genome shotgun (WGS) entry which is preliminary data.</text>
</comment>
<dbReference type="GO" id="GO:0003824">
    <property type="term" value="F:catalytic activity"/>
    <property type="evidence" value="ECO:0007669"/>
    <property type="project" value="InterPro"/>
</dbReference>
<dbReference type="Gene3D" id="3.40.50.620">
    <property type="entry name" value="HUPs"/>
    <property type="match status" value="1"/>
</dbReference>
<evidence type="ECO:0000259" key="1">
    <source>
        <dbReference type="Pfam" id="PF01507"/>
    </source>
</evidence>
<evidence type="ECO:0000313" key="3">
    <source>
        <dbReference type="Proteomes" id="UP000228503"/>
    </source>
</evidence>
<dbReference type="InterPro" id="IPR050128">
    <property type="entry name" value="Sulfate_adenylyltrnsfr_sub2"/>
</dbReference>
<dbReference type="AlphaFoldDB" id="A0A2M7U1I5"/>
<dbReference type="EMBL" id="PFOB01000008">
    <property type="protein sequence ID" value="PIZ63926.1"/>
    <property type="molecule type" value="Genomic_DNA"/>
</dbReference>
<organism evidence="2 3">
    <name type="scientific">Candidatus Roizmanbacteria bacterium CG_4_10_14_0_2_um_filter_39_13</name>
    <dbReference type="NCBI Taxonomy" id="1974825"/>
    <lineage>
        <taxon>Bacteria</taxon>
        <taxon>Candidatus Roizmaniibacteriota</taxon>
    </lineage>
</organism>
<dbReference type="InterPro" id="IPR014729">
    <property type="entry name" value="Rossmann-like_a/b/a_fold"/>
</dbReference>
<name>A0A2M7U1I5_9BACT</name>
<reference evidence="3" key="1">
    <citation type="submission" date="2017-09" db="EMBL/GenBank/DDBJ databases">
        <title>Depth-based differentiation of microbial function through sediment-hosted aquifers and enrichment of novel symbionts in the deep terrestrial subsurface.</title>
        <authorList>
            <person name="Probst A.J."/>
            <person name="Ladd B."/>
            <person name="Jarett J.K."/>
            <person name="Geller-Mcgrath D.E."/>
            <person name="Sieber C.M.K."/>
            <person name="Emerson J.B."/>
            <person name="Anantharaman K."/>
            <person name="Thomas B.C."/>
            <person name="Malmstrom R."/>
            <person name="Stieglmeier M."/>
            <person name="Klingl A."/>
            <person name="Woyke T."/>
            <person name="Ryan C.M."/>
            <person name="Banfield J.F."/>
        </authorList>
    </citation>
    <scope>NUCLEOTIDE SEQUENCE [LARGE SCALE GENOMIC DNA]</scope>
</reference>
<feature type="non-terminal residue" evidence="2">
    <location>
        <position position="181"/>
    </location>
</feature>
<protein>
    <recommendedName>
        <fullName evidence="1">Phosphoadenosine phosphosulphate reductase domain-containing protein</fullName>
    </recommendedName>
</protein>
<dbReference type="Pfam" id="PF01507">
    <property type="entry name" value="PAPS_reduct"/>
    <property type="match status" value="1"/>
</dbReference>